<reference evidence="2" key="1">
    <citation type="submission" date="2022-06" db="EMBL/GenBank/DDBJ databases">
        <title>Aeoliella straminimaris, a novel planctomycete from sediments.</title>
        <authorList>
            <person name="Vitorino I.R."/>
            <person name="Lage O.M."/>
        </authorList>
    </citation>
    <scope>NUCLEOTIDE SEQUENCE</scope>
    <source>
        <strain evidence="2">ICT_H6.2</strain>
    </source>
</reference>
<dbReference type="RefSeq" id="WP_252853474.1">
    <property type="nucleotide sequence ID" value="NZ_JAMXLR010000055.1"/>
</dbReference>
<evidence type="ECO:0008006" key="4">
    <source>
        <dbReference type="Google" id="ProtNLM"/>
    </source>
</evidence>
<dbReference type="InterPro" id="IPR012334">
    <property type="entry name" value="Pectin_lyas_fold"/>
</dbReference>
<dbReference type="AlphaFoldDB" id="A0A9X2JJT1"/>
<dbReference type="EMBL" id="JAMXLR010000055">
    <property type="protein sequence ID" value="MCO6045359.1"/>
    <property type="molecule type" value="Genomic_DNA"/>
</dbReference>
<dbReference type="InterPro" id="IPR011050">
    <property type="entry name" value="Pectin_lyase_fold/virulence"/>
</dbReference>
<comment type="caution">
    <text evidence="2">The sequence shown here is derived from an EMBL/GenBank/DDBJ whole genome shotgun (WGS) entry which is preliminary data.</text>
</comment>
<feature type="region of interest" description="Disordered" evidence="1">
    <location>
        <begin position="462"/>
        <end position="485"/>
    </location>
</feature>
<sequence length="538" mass="58456">MFLTDPSSNFISTGAGASYFYVIGLDLSPNNRAADGSDGGQGVKITGTGSDILIEDCRLEGYFGSITVQGYGGEGNEVVNVYLRRNAILNSWGNSPITGFFSNYSTDVVIEENFFDHNGWHPTKDNPDIFSHNIYLSNEVHSSTVVGNIFSRGSSMGTKFKVDSGTHIVKDNLYVRNPAQAQYGDGPDDVIEGSIFQIEDNVYLEGGSSEGFTNSDGLGVSISDIEGGYFKNNIIANRVNAQKIPYALSINTDNEGAGVNNFEVDSNVIYRWGGPVVFQRVPQLSAMTFSNNTLVDPNGVKHMLHPLPAGDDSYSLSNNQYYSTASDSGGWFKELGQTEVTTADYLANYEPTANFEKPSFIDPTRTSLSYAAKLGFTNYEQLVGAWAGQSQGTWNADLTAHALNEYIREGFQADEVGLTPLPAPSEPSSSSFVPTPSFAPSATWKSFVDSATVYTVSHPEITSSVQSQVEQSEVVQSQGEPMEEDEVSYLQLDDEVSEIEDLPEASLLNTQTSTQQQQQVDIQALDQVMAGLEESLLR</sequence>
<accession>A0A9X2JJT1</accession>
<organism evidence="2 3">
    <name type="scientific">Aeoliella straminimaris</name>
    <dbReference type="NCBI Taxonomy" id="2954799"/>
    <lineage>
        <taxon>Bacteria</taxon>
        <taxon>Pseudomonadati</taxon>
        <taxon>Planctomycetota</taxon>
        <taxon>Planctomycetia</taxon>
        <taxon>Pirellulales</taxon>
        <taxon>Lacipirellulaceae</taxon>
        <taxon>Aeoliella</taxon>
    </lineage>
</organism>
<dbReference type="Proteomes" id="UP001155241">
    <property type="component" value="Unassembled WGS sequence"/>
</dbReference>
<dbReference type="Gene3D" id="2.160.20.10">
    <property type="entry name" value="Single-stranded right-handed beta-helix, Pectin lyase-like"/>
    <property type="match status" value="1"/>
</dbReference>
<name>A0A9X2JJT1_9BACT</name>
<dbReference type="SUPFAM" id="SSF51126">
    <property type="entry name" value="Pectin lyase-like"/>
    <property type="match status" value="1"/>
</dbReference>
<evidence type="ECO:0000313" key="3">
    <source>
        <dbReference type="Proteomes" id="UP001155241"/>
    </source>
</evidence>
<keyword evidence="3" id="KW-1185">Reference proteome</keyword>
<protein>
    <recommendedName>
        <fullName evidence="4">Right handed beta helix domain-containing protein</fullName>
    </recommendedName>
</protein>
<proteinExistence type="predicted"/>
<evidence type="ECO:0000313" key="2">
    <source>
        <dbReference type="EMBL" id="MCO6045359.1"/>
    </source>
</evidence>
<evidence type="ECO:0000256" key="1">
    <source>
        <dbReference type="SAM" id="MobiDB-lite"/>
    </source>
</evidence>
<gene>
    <name evidence="2" type="ORF">NG895_15715</name>
</gene>
<feature type="compositionally biased region" description="Low complexity" evidence="1">
    <location>
        <begin position="463"/>
        <end position="478"/>
    </location>
</feature>